<feature type="transmembrane region" description="Helical" evidence="1">
    <location>
        <begin position="97"/>
        <end position="124"/>
    </location>
</feature>
<accession>A0ABM6JGK9</accession>
<evidence type="ECO:0000313" key="2">
    <source>
        <dbReference type="EMBL" id="ARD20832.1"/>
    </source>
</evidence>
<keyword evidence="1" id="KW-0472">Membrane</keyword>
<keyword evidence="1" id="KW-1133">Transmembrane helix</keyword>
<evidence type="ECO:0000256" key="1">
    <source>
        <dbReference type="SAM" id="Phobius"/>
    </source>
</evidence>
<dbReference type="Pfam" id="PF07556">
    <property type="entry name" value="DUF1538"/>
    <property type="match status" value="1"/>
</dbReference>
<name>A0ABM6JGK9_9GAMM</name>
<dbReference type="RefSeq" id="WP_080914766.1">
    <property type="nucleotide sequence ID" value="NZ_CANMJJ010000003.1"/>
</dbReference>
<proteinExistence type="predicted"/>
<feature type="transmembrane region" description="Helical" evidence="1">
    <location>
        <begin position="44"/>
        <end position="68"/>
    </location>
</feature>
<sequence length="295" mass="31626">MTWLYQLLETLLLTMRDVIPIAIILFGFQLGVLKRPIANWKTVVLGFVYVTFGLSFFLVGLELALFPIGENLANQLTSPEILHPDGSAGPYIWQDYLWVYVFAAAIGFSTTIAEPSLIAVAIKANEVSGGTISTQGLRISVAIGVAFGISLGCFRIVVGDPIHYYIMAGYVVVVIQTFYAPKSIIPLAYDSGGVTTSTVTVPLVAALGLGLASNVEGRNPLIDGFGLIAFASLFPIIAVMSYAQLVAWLDKRKSQAIDETELNEKNAAVPADISEALPSSAVPTSTIKNNHSIKE</sequence>
<feature type="transmembrane region" description="Helical" evidence="1">
    <location>
        <begin position="224"/>
        <end position="249"/>
    </location>
</feature>
<dbReference type="Proteomes" id="UP000191820">
    <property type="component" value="Chromosome"/>
</dbReference>
<keyword evidence="1" id="KW-0812">Transmembrane</keyword>
<keyword evidence="3" id="KW-1185">Reference proteome</keyword>
<reference evidence="2 3" key="1">
    <citation type="submission" date="2017-03" db="EMBL/GenBank/DDBJ databases">
        <title>Genome sequencing of Shewanella japonica KCTC 22435.</title>
        <authorList>
            <person name="Kim K.M."/>
        </authorList>
    </citation>
    <scope>NUCLEOTIDE SEQUENCE [LARGE SCALE GENOMIC DNA]</scope>
    <source>
        <strain evidence="2 3">KCTC 22435</strain>
    </source>
</reference>
<organism evidence="2 3">
    <name type="scientific">Shewanella japonica</name>
    <dbReference type="NCBI Taxonomy" id="93973"/>
    <lineage>
        <taxon>Bacteria</taxon>
        <taxon>Pseudomonadati</taxon>
        <taxon>Pseudomonadota</taxon>
        <taxon>Gammaproteobacteria</taxon>
        <taxon>Alteromonadales</taxon>
        <taxon>Shewanellaceae</taxon>
        <taxon>Shewanella</taxon>
    </lineage>
</organism>
<feature type="transmembrane region" description="Helical" evidence="1">
    <location>
        <begin position="12"/>
        <end position="32"/>
    </location>
</feature>
<feature type="transmembrane region" description="Helical" evidence="1">
    <location>
        <begin position="193"/>
        <end position="212"/>
    </location>
</feature>
<gene>
    <name evidence="2" type="ORF">SJ2017_0494</name>
</gene>
<dbReference type="InterPro" id="IPR011435">
    <property type="entry name" value="UmpAB"/>
</dbReference>
<evidence type="ECO:0000313" key="3">
    <source>
        <dbReference type="Proteomes" id="UP000191820"/>
    </source>
</evidence>
<protein>
    <recommendedName>
        <fullName evidence="4">DUF1538 domain-containing protein</fullName>
    </recommendedName>
</protein>
<evidence type="ECO:0008006" key="4">
    <source>
        <dbReference type="Google" id="ProtNLM"/>
    </source>
</evidence>
<dbReference type="EMBL" id="CP020472">
    <property type="protein sequence ID" value="ARD20832.1"/>
    <property type="molecule type" value="Genomic_DNA"/>
</dbReference>
<feature type="transmembrane region" description="Helical" evidence="1">
    <location>
        <begin position="164"/>
        <end position="181"/>
    </location>
</feature>
<feature type="transmembrane region" description="Helical" evidence="1">
    <location>
        <begin position="136"/>
        <end position="158"/>
    </location>
</feature>